<dbReference type="EMBL" id="PGTY01000001">
    <property type="protein sequence ID" value="PJI93138.1"/>
    <property type="molecule type" value="Genomic_DNA"/>
</dbReference>
<protein>
    <submittedName>
        <fullName evidence="1">S-adenosylmethionine-diacylglycerol 3-amino-3-carboxypropyl transferase</fullName>
    </submittedName>
</protein>
<reference evidence="1 2" key="1">
    <citation type="submission" date="2017-11" db="EMBL/GenBank/DDBJ databases">
        <title>Genomic Encyclopedia of Archaeal and Bacterial Type Strains, Phase II (KMG-II): From Individual Species to Whole Genera.</title>
        <authorList>
            <person name="Goeker M."/>
        </authorList>
    </citation>
    <scope>NUCLEOTIDE SEQUENCE [LARGE SCALE GENOMIC DNA]</scope>
    <source>
        <strain evidence="1 2">DSM 29128</strain>
    </source>
</reference>
<keyword evidence="2" id="KW-1185">Reference proteome</keyword>
<evidence type="ECO:0000313" key="1">
    <source>
        <dbReference type="EMBL" id="PJI93138.1"/>
    </source>
</evidence>
<name>A0A2M8WQD2_9RHOB</name>
<dbReference type="AlphaFoldDB" id="A0A2M8WQD2"/>
<proteinExistence type="predicted"/>
<dbReference type="Pfam" id="PF11899">
    <property type="entry name" value="DUF3419"/>
    <property type="match status" value="1"/>
</dbReference>
<organism evidence="1 2">
    <name type="scientific">Yoonia maricola</name>
    <dbReference type="NCBI Taxonomy" id="420999"/>
    <lineage>
        <taxon>Bacteria</taxon>
        <taxon>Pseudomonadati</taxon>
        <taxon>Pseudomonadota</taxon>
        <taxon>Alphaproteobacteria</taxon>
        <taxon>Rhodobacterales</taxon>
        <taxon>Paracoccaceae</taxon>
        <taxon>Yoonia</taxon>
    </lineage>
</organism>
<dbReference type="GO" id="GO:0016740">
    <property type="term" value="F:transferase activity"/>
    <property type="evidence" value="ECO:0007669"/>
    <property type="project" value="UniProtKB-KW"/>
</dbReference>
<comment type="caution">
    <text evidence="1">The sequence shown here is derived from an EMBL/GenBank/DDBJ whole genome shotgun (WGS) entry which is preliminary data.</text>
</comment>
<dbReference type="RefSeq" id="WP_100367875.1">
    <property type="nucleotide sequence ID" value="NZ_PGTY01000001.1"/>
</dbReference>
<evidence type="ECO:0000313" key="2">
    <source>
        <dbReference type="Proteomes" id="UP000228531"/>
    </source>
</evidence>
<sequence>MTQSSEIAAKANFDHIRYAQLWEDADVLCGALPQEPGKTLVSICSAGDNALAMLTLDPARVVVVDLSPAQIACLHLRIGAYRALSHPEFLELMGSRPSTQRGVLLARAIAELDAETSQFWQARRDDVIAYGAGGVGKFERYFRIFRTKLLPLVHSKKTIDAIFVSRPKAARQDFLDQRFNTWRWRLLLNVFFSRFMMGRMGRDKAFFDHVEGSVAQHVARRIKHAAVDCDPAQNPYLHWIMKGTHGDALPMPWRAEHYETIRDRLDRLDIRQGALEAFIDDGDKADGFNLSDIFEYMSPDVFAQVYGQILSAAHPKARMVYWNMMAPRRVPLGFAEQMTTLTAQEDRLKAEDKAFFYSDFVIEAVKG</sequence>
<dbReference type="OrthoDB" id="1522784at2"/>
<dbReference type="Proteomes" id="UP000228531">
    <property type="component" value="Unassembled WGS sequence"/>
</dbReference>
<dbReference type="PANTHER" id="PTHR47473">
    <property type="entry name" value="BTA1P"/>
    <property type="match status" value="1"/>
</dbReference>
<dbReference type="PANTHER" id="PTHR47473:SF1">
    <property type="entry name" value="METHYLTRANSFERASE DOMAIN-CONTAINING PROTEIN"/>
    <property type="match status" value="1"/>
</dbReference>
<keyword evidence="1" id="KW-0808">Transferase</keyword>
<accession>A0A2M8WQD2</accession>
<gene>
    <name evidence="1" type="ORF">BC777_2008</name>
</gene>
<dbReference type="InterPro" id="IPR021829">
    <property type="entry name" value="DUF3419"/>
</dbReference>